<comment type="caution">
    <text evidence="10">The sequence shown here is derived from an EMBL/GenBank/DDBJ whole genome shotgun (WGS) entry which is preliminary data.</text>
</comment>
<keyword evidence="11" id="KW-1185">Reference proteome</keyword>
<dbReference type="InterPro" id="IPR036388">
    <property type="entry name" value="WH-like_DNA-bd_sf"/>
</dbReference>
<evidence type="ECO:0000259" key="9">
    <source>
        <dbReference type="Pfam" id="PF00557"/>
    </source>
</evidence>
<evidence type="ECO:0000256" key="1">
    <source>
        <dbReference type="ARBA" id="ARBA00000294"/>
    </source>
</evidence>
<keyword evidence="5 8" id="KW-0645">Protease</keyword>
<dbReference type="RefSeq" id="WP_086637013.1">
    <property type="nucleotide sequence ID" value="NZ_MRZU01000003.1"/>
</dbReference>
<dbReference type="PANTHER" id="PTHR45777:SF2">
    <property type="entry name" value="METHIONINE AMINOPEPTIDASE 2"/>
    <property type="match status" value="1"/>
</dbReference>
<comment type="similarity">
    <text evidence="8">Belongs to the peptidase M24A family.</text>
</comment>
<gene>
    <name evidence="10" type="ORF">AMET1_0610</name>
</gene>
<comment type="cofactor">
    <cofactor evidence="2">
        <name>Mn(2+)</name>
        <dbReference type="ChEBI" id="CHEBI:29035"/>
    </cofactor>
</comment>
<evidence type="ECO:0000313" key="11">
    <source>
        <dbReference type="Proteomes" id="UP000195137"/>
    </source>
</evidence>
<evidence type="ECO:0000256" key="3">
    <source>
        <dbReference type="ARBA" id="ARBA00001954"/>
    </source>
</evidence>
<evidence type="ECO:0000256" key="7">
    <source>
        <dbReference type="ARBA" id="ARBA00022801"/>
    </source>
</evidence>
<evidence type="ECO:0000256" key="5">
    <source>
        <dbReference type="ARBA" id="ARBA00022670"/>
    </source>
</evidence>
<evidence type="ECO:0000313" key="10">
    <source>
        <dbReference type="EMBL" id="OUJ18959.1"/>
    </source>
</evidence>
<evidence type="ECO:0000256" key="8">
    <source>
        <dbReference type="RuleBase" id="RU003653"/>
    </source>
</evidence>
<dbReference type="InterPro" id="IPR018349">
    <property type="entry name" value="Pept_M24A_MAP2_BS"/>
</dbReference>
<comment type="cofactor">
    <cofactor evidence="3">
        <name>Fe(2+)</name>
        <dbReference type="ChEBI" id="CHEBI:29033"/>
    </cofactor>
</comment>
<dbReference type="GO" id="GO:0070006">
    <property type="term" value="F:metalloaminopeptidase activity"/>
    <property type="evidence" value="ECO:0007669"/>
    <property type="project" value="InterPro"/>
</dbReference>
<dbReference type="GO" id="GO:0004239">
    <property type="term" value="F:initiator methionyl aminopeptidase activity"/>
    <property type="evidence" value="ECO:0007669"/>
    <property type="project" value="UniProtKB-EC"/>
</dbReference>
<dbReference type="InterPro" id="IPR036005">
    <property type="entry name" value="Creatinase/aminopeptidase-like"/>
</dbReference>
<dbReference type="Gene3D" id="1.10.10.10">
    <property type="entry name" value="Winged helix-like DNA-binding domain superfamily/Winged helix DNA-binding domain"/>
    <property type="match status" value="1"/>
</dbReference>
<comment type="cofactor">
    <cofactor evidence="8">
        <name>Co(2+)</name>
        <dbReference type="ChEBI" id="CHEBI:48828"/>
    </cofactor>
    <cofactor evidence="8">
        <name>Zn(2+)</name>
        <dbReference type="ChEBI" id="CHEBI:29105"/>
    </cofactor>
    <cofactor evidence="8">
        <name>Mn(2+)</name>
        <dbReference type="ChEBI" id="CHEBI:29035"/>
    </cofactor>
    <cofactor evidence="8">
        <name>Fe(2+)</name>
        <dbReference type="ChEBI" id="CHEBI:29033"/>
    </cofactor>
    <text evidence="8">Binds 2 divalent metal cations per subunit. Has a high-affinity and a low affinity metal-binding site. The true nature of the physiological cofactor is under debate. The enzyme is active with cobalt, zinc, manganese or divalent iron ions.</text>
</comment>
<evidence type="ECO:0000256" key="4">
    <source>
        <dbReference type="ARBA" id="ARBA00022438"/>
    </source>
</evidence>
<name>A0A1Y3GC18_9EURY</name>
<dbReference type="GO" id="GO:0005737">
    <property type="term" value="C:cytoplasm"/>
    <property type="evidence" value="ECO:0007669"/>
    <property type="project" value="TreeGrafter"/>
</dbReference>
<feature type="domain" description="Peptidase M24" evidence="9">
    <location>
        <begin position="8"/>
        <end position="194"/>
    </location>
</feature>
<keyword evidence="7" id="KW-0378">Hydrolase</keyword>
<dbReference type="Gene3D" id="3.90.230.10">
    <property type="entry name" value="Creatinase/methionine aminopeptidase superfamily"/>
    <property type="match status" value="1"/>
</dbReference>
<dbReference type="GO" id="GO:0046872">
    <property type="term" value="F:metal ion binding"/>
    <property type="evidence" value="ECO:0007669"/>
    <property type="project" value="UniProtKB-KW"/>
</dbReference>
<dbReference type="NCBIfam" id="TIGR00501">
    <property type="entry name" value="met_pdase_II"/>
    <property type="match status" value="1"/>
</dbReference>
<evidence type="ECO:0000256" key="6">
    <source>
        <dbReference type="ARBA" id="ARBA00022723"/>
    </source>
</evidence>
<organism evidence="10 11">
    <name type="scientific">Methanonatronarchaeum thermophilum</name>
    <dbReference type="NCBI Taxonomy" id="1927129"/>
    <lineage>
        <taxon>Archaea</taxon>
        <taxon>Methanobacteriati</taxon>
        <taxon>Methanobacteriota</taxon>
        <taxon>Methanonatronarchaeia</taxon>
        <taxon>Methanonatronarchaeales</taxon>
        <taxon>Methanonatronarchaeaceae</taxon>
        <taxon>Methanonatronarchaeum</taxon>
    </lineage>
</organism>
<dbReference type="PROSITE" id="PS01202">
    <property type="entry name" value="MAP_2"/>
    <property type="match status" value="1"/>
</dbReference>
<comment type="catalytic activity">
    <reaction evidence="1 8">
        <text>Release of N-terminal amino acids, preferentially methionine, from peptides and arylamides.</text>
        <dbReference type="EC" id="3.4.11.18"/>
    </reaction>
</comment>
<dbReference type="GO" id="GO:0006508">
    <property type="term" value="P:proteolysis"/>
    <property type="evidence" value="ECO:0007669"/>
    <property type="project" value="UniProtKB-KW"/>
</dbReference>
<dbReference type="InterPro" id="IPR036390">
    <property type="entry name" value="WH_DNA-bd_sf"/>
</dbReference>
<reference evidence="10 11" key="1">
    <citation type="submission" date="2016-12" db="EMBL/GenBank/DDBJ databases">
        <title>Discovery of methanogenic haloarchaea.</title>
        <authorList>
            <person name="Sorokin D.Y."/>
            <person name="Makarova K.S."/>
            <person name="Abbas B."/>
            <person name="Ferrer M."/>
            <person name="Golyshin P.N."/>
        </authorList>
    </citation>
    <scope>NUCLEOTIDE SEQUENCE [LARGE SCALE GENOMIC DNA]</scope>
    <source>
        <strain evidence="10">AMET1</strain>
    </source>
</reference>
<dbReference type="InterPro" id="IPR050247">
    <property type="entry name" value="Met_Aminopeptidase_Type2"/>
</dbReference>
<dbReference type="EC" id="3.4.11.18" evidence="8"/>
<dbReference type="AlphaFoldDB" id="A0A1Y3GC18"/>
<evidence type="ECO:0000256" key="2">
    <source>
        <dbReference type="ARBA" id="ARBA00001936"/>
    </source>
</evidence>
<dbReference type="Proteomes" id="UP000195137">
    <property type="component" value="Unassembled WGS sequence"/>
</dbReference>
<dbReference type="PRINTS" id="PR00599">
    <property type="entry name" value="MAPEPTIDASE"/>
</dbReference>
<sequence>MANDNHKKTREAGKILREVKKEIKPTIKINSPVIEIAETIENKIKDKGGKPAFPCNISINNLAAHYTPTYQDQTKIQKGDLVKIDIGVHINGYIADSAFTLDFGDNEKIVKATEQALQKAIEIADNGAGTPINEISSAIEYEIKKQDLQPVVNLTGHGLNQWNTHVNPSIPNVKTNNNHKLKEGQVIAIEPFATNGSGRVRERGSSEIYSLKNKKTKTRNRRARKLLKTIKKQYKTLPFAKRWLQNQNHKKLDYTLKKLTQKGALRSYAPLYDKENSKVSQAEHTLIIHKNKAEKIT</sequence>
<dbReference type="OrthoDB" id="372008at2157"/>
<comment type="function">
    <text evidence="8">Removes the N-terminal methionine from nascent proteins. The N-terminal methionine is often cleaved when the second residue in the primary sequence is small and uncharged (Met-Ala-, Cys, Gly, Pro, Ser, Thr, or Val).</text>
</comment>
<dbReference type="InterPro" id="IPR002468">
    <property type="entry name" value="Pept_M24A_MAP2"/>
</dbReference>
<protein>
    <recommendedName>
        <fullName evidence="8">Methionine aminopeptidase</fullName>
        <ecNumber evidence="8">3.4.11.18</ecNumber>
    </recommendedName>
</protein>
<dbReference type="PANTHER" id="PTHR45777">
    <property type="entry name" value="METHIONINE AMINOPEPTIDASE 2"/>
    <property type="match status" value="1"/>
</dbReference>
<proteinExistence type="inferred from homology"/>
<dbReference type="SUPFAM" id="SSF55920">
    <property type="entry name" value="Creatinase/aminopeptidase"/>
    <property type="match status" value="1"/>
</dbReference>
<dbReference type="Pfam" id="PF00557">
    <property type="entry name" value="Peptidase_M24"/>
    <property type="match status" value="1"/>
</dbReference>
<dbReference type="InterPro" id="IPR001714">
    <property type="entry name" value="Pept_M24_MAP"/>
</dbReference>
<dbReference type="InterPro" id="IPR000994">
    <property type="entry name" value="Pept_M24"/>
</dbReference>
<accession>A0A1Y3GC18</accession>
<keyword evidence="6 8" id="KW-0479">Metal-binding</keyword>
<dbReference type="SUPFAM" id="SSF46785">
    <property type="entry name" value="Winged helix' DNA-binding domain"/>
    <property type="match status" value="1"/>
</dbReference>
<dbReference type="EMBL" id="MRZU01000003">
    <property type="protein sequence ID" value="OUJ18959.1"/>
    <property type="molecule type" value="Genomic_DNA"/>
</dbReference>
<keyword evidence="4 8" id="KW-0031">Aminopeptidase</keyword>